<reference evidence="5" key="1">
    <citation type="journal article" date="2016" name="Nature">
        <title>The genome of the seagrass Zostera marina reveals angiosperm adaptation to the sea.</title>
        <authorList>
            <person name="Olsen J.L."/>
            <person name="Rouze P."/>
            <person name="Verhelst B."/>
            <person name="Lin Y.-C."/>
            <person name="Bayer T."/>
            <person name="Collen J."/>
            <person name="Dattolo E."/>
            <person name="De Paoli E."/>
            <person name="Dittami S."/>
            <person name="Maumus F."/>
            <person name="Michel G."/>
            <person name="Kersting A."/>
            <person name="Lauritano C."/>
            <person name="Lohaus R."/>
            <person name="Toepel M."/>
            <person name="Tonon T."/>
            <person name="Vanneste K."/>
            <person name="Amirebrahimi M."/>
            <person name="Brakel J."/>
            <person name="Bostroem C."/>
            <person name="Chovatia M."/>
            <person name="Grimwood J."/>
            <person name="Jenkins J.W."/>
            <person name="Jueterbock A."/>
            <person name="Mraz A."/>
            <person name="Stam W.T."/>
            <person name="Tice H."/>
            <person name="Bornberg-Bauer E."/>
            <person name="Green P.J."/>
            <person name="Pearson G.A."/>
            <person name="Procaccini G."/>
            <person name="Duarte C.M."/>
            <person name="Schmutz J."/>
            <person name="Reusch T.B.H."/>
            <person name="Van de Peer Y."/>
        </authorList>
    </citation>
    <scope>NUCLEOTIDE SEQUENCE [LARGE SCALE GENOMIC DNA]</scope>
    <source>
        <strain evidence="5">cv. Finnish</strain>
    </source>
</reference>
<evidence type="ECO:0000256" key="3">
    <source>
        <dbReference type="SAM" id="MobiDB-lite"/>
    </source>
</evidence>
<evidence type="ECO:0000313" key="4">
    <source>
        <dbReference type="EMBL" id="KMZ58239.1"/>
    </source>
</evidence>
<gene>
    <name evidence="4" type="ORF">ZOSMA_78G00050</name>
</gene>
<evidence type="ECO:0000313" key="5">
    <source>
        <dbReference type="Proteomes" id="UP000036987"/>
    </source>
</evidence>
<dbReference type="GO" id="GO:0005516">
    <property type="term" value="F:calmodulin binding"/>
    <property type="evidence" value="ECO:0007669"/>
    <property type="project" value="UniProtKB-KW"/>
</dbReference>
<dbReference type="Proteomes" id="UP000036987">
    <property type="component" value="Unassembled WGS sequence"/>
</dbReference>
<feature type="compositionally biased region" description="Polar residues" evidence="3">
    <location>
        <begin position="232"/>
        <end position="246"/>
    </location>
</feature>
<dbReference type="EMBL" id="LFYR01001962">
    <property type="protein sequence ID" value="KMZ58239.1"/>
    <property type="molecule type" value="Genomic_DNA"/>
</dbReference>
<feature type="compositionally biased region" description="Basic and acidic residues" evidence="3">
    <location>
        <begin position="209"/>
        <end position="229"/>
    </location>
</feature>
<keyword evidence="5" id="KW-1185">Reference proteome</keyword>
<protein>
    <submittedName>
        <fullName evidence="4">IQ domain-containing protein</fullName>
    </submittedName>
</protein>
<feature type="compositionally biased region" description="Basic and acidic residues" evidence="3">
    <location>
        <begin position="21"/>
        <end position="36"/>
    </location>
</feature>
<comment type="caution">
    <text evidence="4">The sequence shown here is derived from an EMBL/GenBank/DDBJ whole genome shotgun (WGS) entry which is preliminary data.</text>
</comment>
<dbReference type="AlphaFoldDB" id="A0A0K9NN92"/>
<keyword evidence="1" id="KW-0112">Calmodulin-binding</keyword>
<organism evidence="4 5">
    <name type="scientific">Zostera marina</name>
    <name type="common">Eelgrass</name>
    <dbReference type="NCBI Taxonomy" id="29655"/>
    <lineage>
        <taxon>Eukaryota</taxon>
        <taxon>Viridiplantae</taxon>
        <taxon>Streptophyta</taxon>
        <taxon>Embryophyta</taxon>
        <taxon>Tracheophyta</taxon>
        <taxon>Spermatophyta</taxon>
        <taxon>Magnoliopsida</taxon>
        <taxon>Liliopsida</taxon>
        <taxon>Zosteraceae</taxon>
        <taxon>Zostera</taxon>
    </lineage>
</organism>
<feature type="region of interest" description="Disordered" evidence="3">
    <location>
        <begin position="1"/>
        <end position="43"/>
    </location>
</feature>
<accession>A0A0K9NN92</accession>
<dbReference type="OrthoDB" id="1923765at2759"/>
<proteinExistence type="inferred from homology"/>
<evidence type="ECO:0000256" key="2">
    <source>
        <dbReference type="ARBA" id="ARBA00024341"/>
    </source>
</evidence>
<evidence type="ECO:0000256" key="1">
    <source>
        <dbReference type="ARBA" id="ARBA00022860"/>
    </source>
</evidence>
<name>A0A0K9NN92_ZOSMR</name>
<feature type="region of interest" description="Disordered" evidence="3">
    <location>
        <begin position="209"/>
        <end position="246"/>
    </location>
</feature>
<feature type="compositionally biased region" description="Basic and acidic residues" evidence="3">
    <location>
        <begin position="1"/>
        <end position="11"/>
    </location>
</feature>
<dbReference type="PANTHER" id="PTHR32295:SF93">
    <property type="entry name" value="PROTEIN IQ-DOMAIN 9"/>
    <property type="match status" value="1"/>
</dbReference>
<dbReference type="PANTHER" id="PTHR32295">
    <property type="entry name" value="IQ-DOMAIN 5-RELATED"/>
    <property type="match status" value="1"/>
</dbReference>
<sequence>MESKSRSREWFKTIIRRKKSSKQDRSKVSEPEHNDQEPPPAPDAAATRIQTAFRGKQARRTLYSLKNTGRLEAFVQKQSVRKRNQANNTLVNLQMWRRVGSQITNRRLCMVTQGRIKQKKLETQLKVEAKLHEIQADWCGGSETMEDTIARIHQREEASVKRERAMAYAFSHQWRVNSGTNNGQSLYEFGNGVDWGWSWMERWTAARPWEPRGMHNDDKKTGGRIEKKTPRISKQQPNKTSTVVGS</sequence>
<comment type="similarity">
    <text evidence="2">Belongs to the IQD family.</text>
</comment>
<dbReference type="OMA" id="LICFKAE"/>
<dbReference type="PROSITE" id="PS50096">
    <property type="entry name" value="IQ"/>
    <property type="match status" value="1"/>
</dbReference>